<feature type="active site" description="Schiff-base intermediate with substrate" evidence="3">
    <location>
        <position position="165"/>
    </location>
</feature>
<sequence>MGYAHLIQRLNTISAINLTPFYEDTKEIDWDSLEKNTNFLIDHGVKVIVPGGNTGEFYALSLDEMKKVTKKVIEIVNGRALVMVGIGYAVPTAIELGRYAQAAGADCVMIHQPIHPYSNNEGAVTYFSEIINALEIPSVIYFKNPNLSDDVLYKLAPLEKFIGVKYAINDLPRFTKIIRSISKEHQIAWICGTAETWAPYFFQAGATGFTSGLVNIHPTKSFELLQALEKKEMNKVWELWEELLPFEELRAKNNDGNNVVVIKEALRQIGFTAGVTRPPVAELDQTDKVAVAKILQGWGLINNTIV</sequence>
<dbReference type="CDD" id="cd00408">
    <property type="entry name" value="DHDPS-like"/>
    <property type="match status" value="1"/>
</dbReference>
<dbReference type="GO" id="GO:0008840">
    <property type="term" value="F:4-hydroxy-tetrahydrodipicolinate synthase activity"/>
    <property type="evidence" value="ECO:0007669"/>
    <property type="project" value="TreeGrafter"/>
</dbReference>
<evidence type="ECO:0000256" key="2">
    <source>
        <dbReference type="PIRNR" id="PIRNR001365"/>
    </source>
</evidence>
<dbReference type="PANTHER" id="PTHR12128">
    <property type="entry name" value="DIHYDRODIPICOLINATE SYNTHASE"/>
    <property type="match status" value="1"/>
</dbReference>
<dbReference type="SUPFAM" id="SSF51569">
    <property type="entry name" value="Aldolase"/>
    <property type="match status" value="1"/>
</dbReference>
<name>A0A3A9K1A8_9BACI</name>
<dbReference type="InterPro" id="IPR013785">
    <property type="entry name" value="Aldolase_TIM"/>
</dbReference>
<gene>
    <name evidence="5" type="ORF">CR203_22870</name>
</gene>
<evidence type="ECO:0000256" key="1">
    <source>
        <dbReference type="ARBA" id="ARBA00023239"/>
    </source>
</evidence>
<reference evidence="5 6" key="1">
    <citation type="submission" date="2017-10" db="EMBL/GenBank/DDBJ databases">
        <title>Bacillus sp. nov., a halophilic bacterium isolated from a Keqin Lake.</title>
        <authorList>
            <person name="Wang H."/>
        </authorList>
    </citation>
    <scope>NUCLEOTIDE SEQUENCE [LARGE SCALE GENOMIC DNA]</scope>
    <source>
        <strain evidence="5 6">KCTC 13187</strain>
    </source>
</reference>
<dbReference type="EMBL" id="PDOE01000024">
    <property type="protein sequence ID" value="RKL65038.1"/>
    <property type="molecule type" value="Genomic_DNA"/>
</dbReference>
<dbReference type="AlphaFoldDB" id="A0A3A9K1A8"/>
<protein>
    <submittedName>
        <fullName evidence="5">Dihydrodipicolinate synthase family protein</fullName>
    </submittedName>
</protein>
<evidence type="ECO:0000313" key="5">
    <source>
        <dbReference type="EMBL" id="RKL65038.1"/>
    </source>
</evidence>
<feature type="active site" description="Proton donor/acceptor" evidence="3">
    <location>
        <position position="141"/>
    </location>
</feature>
<feature type="binding site" evidence="4">
    <location>
        <position position="54"/>
    </location>
    <ligand>
        <name>pyruvate</name>
        <dbReference type="ChEBI" id="CHEBI:15361"/>
    </ligand>
</feature>
<dbReference type="Pfam" id="PF00701">
    <property type="entry name" value="DHDPS"/>
    <property type="match status" value="1"/>
</dbReference>
<dbReference type="Proteomes" id="UP000281498">
    <property type="component" value="Unassembled WGS sequence"/>
</dbReference>
<dbReference type="PANTHER" id="PTHR12128:SF19">
    <property type="entry name" value="5-DEHYDRO-4-DEOXYGLUCARATE DEHYDRATASE 2-RELATED"/>
    <property type="match status" value="1"/>
</dbReference>
<organism evidence="5 6">
    <name type="scientific">Salipaludibacillus neizhouensis</name>
    <dbReference type="NCBI Taxonomy" id="885475"/>
    <lineage>
        <taxon>Bacteria</taxon>
        <taxon>Bacillati</taxon>
        <taxon>Bacillota</taxon>
        <taxon>Bacilli</taxon>
        <taxon>Bacillales</taxon>
        <taxon>Bacillaceae</taxon>
    </lineage>
</organism>
<proteinExistence type="inferred from homology"/>
<dbReference type="RefSeq" id="WP_110935716.1">
    <property type="nucleotide sequence ID" value="NZ_KZ614146.1"/>
</dbReference>
<dbReference type="PIRSF" id="PIRSF001365">
    <property type="entry name" value="DHDPS"/>
    <property type="match status" value="1"/>
</dbReference>
<dbReference type="SMART" id="SM01130">
    <property type="entry name" value="DHDPS"/>
    <property type="match status" value="1"/>
</dbReference>
<keyword evidence="6" id="KW-1185">Reference proteome</keyword>
<comment type="caution">
    <text evidence="5">The sequence shown here is derived from an EMBL/GenBank/DDBJ whole genome shotgun (WGS) entry which is preliminary data.</text>
</comment>
<evidence type="ECO:0000256" key="3">
    <source>
        <dbReference type="PIRSR" id="PIRSR001365-1"/>
    </source>
</evidence>
<evidence type="ECO:0000313" key="6">
    <source>
        <dbReference type="Proteomes" id="UP000281498"/>
    </source>
</evidence>
<comment type="similarity">
    <text evidence="2">Belongs to the DapA family.</text>
</comment>
<dbReference type="InterPro" id="IPR002220">
    <property type="entry name" value="DapA-like"/>
</dbReference>
<dbReference type="Gene3D" id="3.20.20.70">
    <property type="entry name" value="Aldolase class I"/>
    <property type="match status" value="1"/>
</dbReference>
<evidence type="ECO:0000256" key="4">
    <source>
        <dbReference type="PIRSR" id="PIRSR001365-2"/>
    </source>
</evidence>
<accession>A0A3A9K1A8</accession>
<keyword evidence="1 2" id="KW-0456">Lyase</keyword>
<dbReference type="OrthoDB" id="9771791at2"/>